<dbReference type="AlphaFoldDB" id="A0A0W8IA56"/>
<gene>
    <name evidence="2" type="ORF">AVL62_11545</name>
</gene>
<sequence length="343" mass="37021">MATHERDGAPCDDRAVLPTQLDAEGVADLAAAHPGWFTTAGYAVPPGRPQVRLLGRGESCAVWEVEPGLAVRVPHRPVHELPLGLDAELDLLTRVPADADLAARPVAVRLPTEGDPTAYLVSTAVPGEVRAPADWTDELLAALARALARLHVGGRTEGLPAPAPPDPVAAAHAARDWWREHEPGPAAVLDPLWSAVLRRSEQSLPAFGSVETVLVHGDACLSNVVVDGGVPRLVDWEWGHVGDPARDLAFSGGPVHADPWYAPMDERRVRAQAQAYARERERLGAPVDLGSLLVRREVWLLHETFFIQPHLHRVAAAATDPARRTTYLEAAAQLRDGLERWLG</sequence>
<protein>
    <recommendedName>
        <fullName evidence="1">Aminoglycoside phosphotransferase domain-containing protein</fullName>
    </recommendedName>
</protein>
<keyword evidence="3" id="KW-1185">Reference proteome</keyword>
<evidence type="ECO:0000313" key="2">
    <source>
        <dbReference type="EMBL" id="KUG56771.1"/>
    </source>
</evidence>
<organism evidence="2 3">
    <name type="scientific">Serinicoccus chungangensis</name>
    <dbReference type="NCBI Taxonomy" id="767452"/>
    <lineage>
        <taxon>Bacteria</taxon>
        <taxon>Bacillati</taxon>
        <taxon>Actinomycetota</taxon>
        <taxon>Actinomycetes</taxon>
        <taxon>Micrococcales</taxon>
        <taxon>Ornithinimicrobiaceae</taxon>
        <taxon>Serinicoccus</taxon>
    </lineage>
</organism>
<proteinExistence type="predicted"/>
<dbReference type="EMBL" id="LQBL01000011">
    <property type="protein sequence ID" value="KUG56771.1"/>
    <property type="molecule type" value="Genomic_DNA"/>
</dbReference>
<dbReference type="Pfam" id="PF01636">
    <property type="entry name" value="APH"/>
    <property type="match status" value="1"/>
</dbReference>
<reference evidence="2 3" key="1">
    <citation type="submission" date="2015-12" db="EMBL/GenBank/DDBJ databases">
        <title>Serinicoccus chungangenesis strain CD08_5 genome sequencing and assembly.</title>
        <authorList>
            <person name="Chander A.M."/>
            <person name="Kaur G."/>
            <person name="Nair G.R."/>
            <person name="Dhawan D.K."/>
            <person name="Kochhar R.K."/>
            <person name="Mayilraj S."/>
            <person name="Bhadada S.K."/>
        </authorList>
    </citation>
    <scope>NUCLEOTIDE SEQUENCE [LARGE SCALE GENOMIC DNA]</scope>
    <source>
        <strain evidence="2 3">CD08_5</strain>
    </source>
</reference>
<dbReference type="InterPro" id="IPR002575">
    <property type="entry name" value="Aminoglycoside_PTrfase"/>
</dbReference>
<dbReference type="Gene3D" id="3.90.1200.10">
    <property type="match status" value="1"/>
</dbReference>
<feature type="domain" description="Aminoglycoside phosphotransferase" evidence="1">
    <location>
        <begin position="52"/>
        <end position="283"/>
    </location>
</feature>
<dbReference type="Proteomes" id="UP000054837">
    <property type="component" value="Unassembled WGS sequence"/>
</dbReference>
<evidence type="ECO:0000313" key="3">
    <source>
        <dbReference type="Proteomes" id="UP000054837"/>
    </source>
</evidence>
<accession>A0A0W8IA56</accession>
<evidence type="ECO:0000259" key="1">
    <source>
        <dbReference type="Pfam" id="PF01636"/>
    </source>
</evidence>
<dbReference type="SUPFAM" id="SSF56112">
    <property type="entry name" value="Protein kinase-like (PK-like)"/>
    <property type="match status" value="1"/>
</dbReference>
<dbReference type="InterPro" id="IPR011009">
    <property type="entry name" value="Kinase-like_dom_sf"/>
</dbReference>
<name>A0A0W8IA56_9MICO</name>
<comment type="caution">
    <text evidence="2">The sequence shown here is derived from an EMBL/GenBank/DDBJ whole genome shotgun (WGS) entry which is preliminary data.</text>
</comment>